<comment type="caution">
    <text evidence="2">The sequence shown here is derived from an EMBL/GenBank/DDBJ whole genome shotgun (WGS) entry which is preliminary data.</text>
</comment>
<dbReference type="PANTHER" id="PTHR43441:SF5">
    <property type="entry name" value="FAMILY ACETYLTRANSFERASE, PUTATIVE-RELATED"/>
    <property type="match status" value="1"/>
</dbReference>
<dbReference type="AlphaFoldDB" id="A0A6M1LGG8"/>
<dbReference type="RefSeq" id="WP_164692946.1">
    <property type="nucleotide sequence ID" value="NZ_JAAIKB010000001.1"/>
</dbReference>
<dbReference type="InterPro" id="IPR051908">
    <property type="entry name" value="Ribosomal_N-acetyltransferase"/>
</dbReference>
<accession>A0A6M1LGG8</accession>
<evidence type="ECO:0000259" key="1">
    <source>
        <dbReference type="Pfam" id="PF13302"/>
    </source>
</evidence>
<reference evidence="2 3" key="2">
    <citation type="submission" date="2020-03" db="EMBL/GenBank/DDBJ databases">
        <title>Roseomonas stagni sp. nov., isolated from pond water in Japan.</title>
        <authorList>
            <person name="Furuhata K."/>
            <person name="Miyamoto H."/>
            <person name="Goto K."/>
        </authorList>
    </citation>
    <scope>NUCLEOTIDE SEQUENCE [LARGE SCALE GENOMIC DNA]</scope>
    <source>
        <strain evidence="2 3">PeD5</strain>
    </source>
</reference>
<protein>
    <submittedName>
        <fullName evidence="2">GNAT family N-acetyltransferase</fullName>
    </submittedName>
</protein>
<dbReference type="GO" id="GO:1990189">
    <property type="term" value="F:protein N-terminal-serine acetyltransferase activity"/>
    <property type="evidence" value="ECO:0007669"/>
    <property type="project" value="TreeGrafter"/>
</dbReference>
<dbReference type="GO" id="GO:0008999">
    <property type="term" value="F:protein-N-terminal-alanine acetyltransferase activity"/>
    <property type="evidence" value="ECO:0007669"/>
    <property type="project" value="TreeGrafter"/>
</dbReference>
<keyword evidence="3" id="KW-1185">Reference proteome</keyword>
<dbReference type="InterPro" id="IPR000182">
    <property type="entry name" value="GNAT_dom"/>
</dbReference>
<reference evidence="2 3" key="1">
    <citation type="submission" date="2020-02" db="EMBL/GenBank/DDBJ databases">
        <authorList>
            <person name="Kim H.M."/>
            <person name="Jeon C.O."/>
        </authorList>
    </citation>
    <scope>NUCLEOTIDE SEQUENCE [LARGE SCALE GENOMIC DNA]</scope>
    <source>
        <strain evidence="2 3">PeD5</strain>
    </source>
</reference>
<dbReference type="Proteomes" id="UP000475385">
    <property type="component" value="Unassembled WGS sequence"/>
</dbReference>
<name>A0A6M1LGG8_9PROT</name>
<feature type="domain" description="N-acetyltransferase" evidence="1">
    <location>
        <begin position="28"/>
        <end position="169"/>
    </location>
</feature>
<sequence length="227" mass="24827">MTDWPGEAVDAAPRERPVAGPIRGHWTLLEPLSGDHAAALWPQAAAAPESFTYLPFGPFGSEAAFRGYLRLAAASKEELLWAVRPLLADGQPGPAAGWIGVLDIRPNHASAELGNLWFPPGLARTRSATEACFLLLDLLLGDLRYLRVGWKCNALHPASGRAAERLGFRHEGRLRAHMIARGRRRDTDWYGLLAEEWPARRAALSAWLDPANFDEAGQARQALSRAA</sequence>
<dbReference type="Pfam" id="PF13302">
    <property type="entry name" value="Acetyltransf_3"/>
    <property type="match status" value="1"/>
</dbReference>
<evidence type="ECO:0000313" key="3">
    <source>
        <dbReference type="Proteomes" id="UP000475385"/>
    </source>
</evidence>
<dbReference type="Gene3D" id="3.40.630.30">
    <property type="match status" value="1"/>
</dbReference>
<dbReference type="PANTHER" id="PTHR43441">
    <property type="entry name" value="RIBOSOMAL-PROTEIN-SERINE ACETYLTRANSFERASE"/>
    <property type="match status" value="1"/>
</dbReference>
<gene>
    <name evidence="2" type="ORF">G3576_03695</name>
</gene>
<organism evidence="2 3">
    <name type="scientific">Falsiroseomonas algicola</name>
    <dbReference type="NCBI Taxonomy" id="2716930"/>
    <lineage>
        <taxon>Bacteria</taxon>
        <taxon>Pseudomonadati</taxon>
        <taxon>Pseudomonadota</taxon>
        <taxon>Alphaproteobacteria</taxon>
        <taxon>Acetobacterales</taxon>
        <taxon>Roseomonadaceae</taxon>
        <taxon>Falsiroseomonas</taxon>
    </lineage>
</organism>
<dbReference type="SUPFAM" id="SSF55729">
    <property type="entry name" value="Acyl-CoA N-acyltransferases (Nat)"/>
    <property type="match status" value="1"/>
</dbReference>
<proteinExistence type="predicted"/>
<evidence type="ECO:0000313" key="2">
    <source>
        <dbReference type="EMBL" id="NGM19104.1"/>
    </source>
</evidence>
<dbReference type="InterPro" id="IPR016181">
    <property type="entry name" value="Acyl_CoA_acyltransferase"/>
</dbReference>
<dbReference type="EMBL" id="JAAIKB010000001">
    <property type="protein sequence ID" value="NGM19104.1"/>
    <property type="molecule type" value="Genomic_DNA"/>
</dbReference>